<keyword evidence="2" id="KW-1185">Reference proteome</keyword>
<gene>
    <name evidence="1" type="ORF">SAMN06297387_12829</name>
</gene>
<reference evidence="1 2" key="1">
    <citation type="submission" date="2017-09" db="EMBL/GenBank/DDBJ databases">
        <authorList>
            <person name="Ehlers B."/>
            <person name="Leendertz F.H."/>
        </authorList>
    </citation>
    <scope>NUCLEOTIDE SEQUENCE [LARGE SCALE GENOMIC DNA]</scope>
    <source>
        <strain evidence="1 2">CGMCC 4.7095</strain>
    </source>
</reference>
<name>A0A286E7W7_9ACTN</name>
<sequence length="61" mass="6875">MSVSCPLPPRVSSRQDRDSINSAIRRLVNRCATASWGPSERAELKRLYAEWHRATNPHATA</sequence>
<dbReference type="Proteomes" id="UP000219072">
    <property type="component" value="Unassembled WGS sequence"/>
</dbReference>
<evidence type="ECO:0000313" key="2">
    <source>
        <dbReference type="Proteomes" id="UP000219072"/>
    </source>
</evidence>
<protein>
    <recommendedName>
        <fullName evidence="3">Transposase</fullName>
    </recommendedName>
</protein>
<evidence type="ECO:0000313" key="1">
    <source>
        <dbReference type="EMBL" id="SOD67002.1"/>
    </source>
</evidence>
<dbReference type="AlphaFoldDB" id="A0A286E7W7"/>
<organism evidence="1 2">
    <name type="scientific">Streptomyces zhaozhouensis</name>
    <dbReference type="NCBI Taxonomy" id="1300267"/>
    <lineage>
        <taxon>Bacteria</taxon>
        <taxon>Bacillati</taxon>
        <taxon>Actinomycetota</taxon>
        <taxon>Actinomycetes</taxon>
        <taxon>Kitasatosporales</taxon>
        <taxon>Streptomycetaceae</taxon>
        <taxon>Streptomyces</taxon>
    </lineage>
</organism>
<dbReference type="EMBL" id="OCNE01000028">
    <property type="protein sequence ID" value="SOD67002.1"/>
    <property type="molecule type" value="Genomic_DNA"/>
</dbReference>
<evidence type="ECO:0008006" key="3">
    <source>
        <dbReference type="Google" id="ProtNLM"/>
    </source>
</evidence>
<accession>A0A286E7W7</accession>
<proteinExistence type="predicted"/>